<dbReference type="InterPro" id="IPR013174">
    <property type="entry name" value="DPM3"/>
</dbReference>
<comment type="subunit">
    <text evidence="7">Component of the dolichol-phosphate mannose (DPM) synthase complex.</text>
</comment>
<evidence type="ECO:0000256" key="6">
    <source>
        <dbReference type="ARBA" id="ARBA00023136"/>
    </source>
</evidence>
<keyword evidence="4 7" id="KW-0256">Endoplasmic reticulum</keyword>
<evidence type="ECO:0000256" key="7">
    <source>
        <dbReference type="RuleBase" id="RU365085"/>
    </source>
</evidence>
<feature type="transmembrane region" description="Helical" evidence="7">
    <location>
        <begin position="35"/>
        <end position="55"/>
    </location>
</feature>
<dbReference type="AlphaFoldDB" id="A0A4P6XJ46"/>
<dbReference type="GO" id="GO:0006506">
    <property type="term" value="P:GPI anchor biosynthetic process"/>
    <property type="evidence" value="ECO:0007669"/>
    <property type="project" value="TreeGrafter"/>
</dbReference>
<evidence type="ECO:0000256" key="2">
    <source>
        <dbReference type="ARBA" id="ARBA00010430"/>
    </source>
</evidence>
<comment type="subcellular location">
    <subcellularLocation>
        <location evidence="1 7">Endoplasmic reticulum membrane</location>
        <topology evidence="1 7">Multi-pass membrane protein</topology>
    </subcellularLocation>
</comment>
<dbReference type="PANTHER" id="PTHR16433:SF0">
    <property type="entry name" value="DOLICHOL-PHOSPHATE MANNOSYLTRANSFERASE SUBUNIT 3"/>
    <property type="match status" value="1"/>
</dbReference>
<name>A0A4P6XJ46_9ASCO</name>
<dbReference type="Proteomes" id="UP000292447">
    <property type="component" value="Chromosome I"/>
</dbReference>
<keyword evidence="3 7" id="KW-0812">Transmembrane</keyword>
<dbReference type="UniPathway" id="UPA00378"/>
<reference evidence="9" key="1">
    <citation type="submission" date="2019-03" db="EMBL/GenBank/DDBJ databases">
        <title>Snf2 controls pulcherriminic acid biosynthesis and connects pigmentation and antifungal activity of the yeast Metschnikowia pulcherrima.</title>
        <authorList>
            <person name="Gore-Lloyd D."/>
            <person name="Sumann I."/>
            <person name="Brachmann A.O."/>
            <person name="Schneeberger K."/>
            <person name="Ortiz-Merino R.A."/>
            <person name="Moreno-Beltran M."/>
            <person name="Schlaefli M."/>
            <person name="Kirner P."/>
            <person name="Santos Kron A."/>
            <person name="Wolfe K.H."/>
            <person name="Piel J."/>
            <person name="Ahrens C.H."/>
            <person name="Henk D."/>
            <person name="Freimoser F.M."/>
        </authorList>
    </citation>
    <scope>NUCLEOTIDE SEQUENCE [LARGE SCALE GENOMIC DNA]</scope>
    <source>
        <strain evidence="9">APC 1.2</strain>
    </source>
</reference>
<dbReference type="GO" id="GO:0016757">
    <property type="term" value="F:glycosyltransferase activity"/>
    <property type="evidence" value="ECO:0007669"/>
    <property type="project" value="UniProtKB-KW"/>
</dbReference>
<sequence>MCTPPTRTHASQHVSMYGASKFHTTNIMTKATETFVAFFAVGAIYFALVSGLIPTGELIHDEILPYLPFWALVTFGAYALGTLGWGVLTFKNKEGSYRELMQQIDEAKAFYQSKGVDLDA</sequence>
<evidence type="ECO:0000313" key="8">
    <source>
        <dbReference type="EMBL" id="QBM85524.1"/>
    </source>
</evidence>
<dbReference type="PANTHER" id="PTHR16433">
    <property type="entry name" value="DOLICHOL-PHOSPHATE MANNOSYLTRANSFERASE SUBUNIT 3"/>
    <property type="match status" value="1"/>
</dbReference>
<dbReference type="EMBL" id="CP034456">
    <property type="protein sequence ID" value="QBM85524.1"/>
    <property type="molecule type" value="Genomic_DNA"/>
</dbReference>
<dbReference type="GO" id="GO:0033185">
    <property type="term" value="C:dolichol-phosphate-mannose synthase complex"/>
    <property type="evidence" value="ECO:0007669"/>
    <property type="project" value="TreeGrafter"/>
</dbReference>
<dbReference type="STRING" id="2163413.A0A4P6XJ46"/>
<accession>A0A4P6XJ46</accession>
<dbReference type="GO" id="GO:0005789">
    <property type="term" value="C:endoplasmic reticulum membrane"/>
    <property type="evidence" value="ECO:0007669"/>
    <property type="project" value="UniProtKB-SubCell"/>
</dbReference>
<comment type="similarity">
    <text evidence="2 7">Belongs to the DPM3 family.</text>
</comment>
<organism evidence="8 9">
    <name type="scientific">Metschnikowia aff. pulcherrima</name>
    <dbReference type="NCBI Taxonomy" id="2163413"/>
    <lineage>
        <taxon>Eukaryota</taxon>
        <taxon>Fungi</taxon>
        <taxon>Dikarya</taxon>
        <taxon>Ascomycota</taxon>
        <taxon>Saccharomycotina</taxon>
        <taxon>Pichiomycetes</taxon>
        <taxon>Metschnikowiaceae</taxon>
        <taxon>Metschnikowia</taxon>
    </lineage>
</organism>
<keyword evidence="8" id="KW-0328">Glycosyltransferase</keyword>
<feature type="transmembrane region" description="Helical" evidence="7">
    <location>
        <begin position="67"/>
        <end position="88"/>
    </location>
</feature>
<evidence type="ECO:0000256" key="1">
    <source>
        <dbReference type="ARBA" id="ARBA00004477"/>
    </source>
</evidence>
<keyword evidence="9" id="KW-1185">Reference proteome</keyword>
<evidence type="ECO:0000256" key="3">
    <source>
        <dbReference type="ARBA" id="ARBA00022692"/>
    </source>
</evidence>
<keyword evidence="5 7" id="KW-1133">Transmembrane helix</keyword>
<evidence type="ECO:0000256" key="4">
    <source>
        <dbReference type="ARBA" id="ARBA00022824"/>
    </source>
</evidence>
<proteinExistence type="inferred from homology"/>
<evidence type="ECO:0000313" key="9">
    <source>
        <dbReference type="Proteomes" id="UP000292447"/>
    </source>
</evidence>
<comment type="function">
    <text evidence="7">Stabilizer subunit of the dolichol-phosphate mannose (DPM) synthase complex; tethers catalytic subunit to the ER.</text>
</comment>
<gene>
    <name evidence="8" type="primary">MPUL0A01450</name>
    <name evidence="8" type="ORF">METSCH_A01450</name>
</gene>
<comment type="pathway">
    <text evidence="7">Protein modification; protein glycosylation.</text>
</comment>
<keyword evidence="8" id="KW-0808">Transferase</keyword>
<keyword evidence="6 7" id="KW-0472">Membrane</keyword>
<evidence type="ECO:0000256" key="5">
    <source>
        <dbReference type="ARBA" id="ARBA00022989"/>
    </source>
</evidence>
<protein>
    <recommendedName>
        <fullName evidence="7">Dolichol-phosphate mannosyltransferase subunit 3</fullName>
    </recommendedName>
</protein>
<dbReference type="Pfam" id="PF08285">
    <property type="entry name" value="DPM3"/>
    <property type="match status" value="1"/>
</dbReference>